<accession>A0A8J2TVH4</accession>
<protein>
    <submittedName>
        <fullName evidence="5">GntR family transcriptional regulator</fullName>
    </submittedName>
</protein>
<dbReference type="SMART" id="SM00345">
    <property type="entry name" value="HTH_GNTR"/>
    <property type="match status" value="1"/>
</dbReference>
<dbReference type="SMART" id="SM00895">
    <property type="entry name" value="FCD"/>
    <property type="match status" value="1"/>
</dbReference>
<dbReference type="Gene3D" id="1.10.10.10">
    <property type="entry name" value="Winged helix-like DNA-binding domain superfamily/Winged helix DNA-binding domain"/>
    <property type="match status" value="1"/>
</dbReference>
<gene>
    <name evidence="5" type="ORF">GCM10011333_03460</name>
</gene>
<reference evidence="5" key="1">
    <citation type="journal article" date="2014" name="Int. J. Syst. Evol. Microbiol.">
        <title>Complete genome sequence of Corynebacterium casei LMG S-19264T (=DSM 44701T), isolated from a smear-ripened cheese.</title>
        <authorList>
            <consortium name="US DOE Joint Genome Institute (JGI-PGF)"/>
            <person name="Walter F."/>
            <person name="Albersmeier A."/>
            <person name="Kalinowski J."/>
            <person name="Ruckert C."/>
        </authorList>
    </citation>
    <scope>NUCLEOTIDE SEQUENCE</scope>
    <source>
        <strain evidence="5">CGMCC 1.12785</strain>
    </source>
</reference>
<dbReference type="EMBL" id="BMFY01000001">
    <property type="protein sequence ID" value="GGA03982.1"/>
    <property type="molecule type" value="Genomic_DNA"/>
</dbReference>
<dbReference type="SUPFAM" id="SSF46785">
    <property type="entry name" value="Winged helix' DNA-binding domain"/>
    <property type="match status" value="1"/>
</dbReference>
<dbReference type="InterPro" id="IPR011711">
    <property type="entry name" value="GntR_C"/>
</dbReference>
<dbReference type="Pfam" id="PF07729">
    <property type="entry name" value="FCD"/>
    <property type="match status" value="1"/>
</dbReference>
<dbReference type="Proteomes" id="UP000616114">
    <property type="component" value="Unassembled WGS sequence"/>
</dbReference>
<dbReference type="InterPro" id="IPR000524">
    <property type="entry name" value="Tscrpt_reg_HTH_GntR"/>
</dbReference>
<keyword evidence="6" id="KW-1185">Reference proteome</keyword>
<dbReference type="InterPro" id="IPR036390">
    <property type="entry name" value="WH_DNA-bd_sf"/>
</dbReference>
<dbReference type="SUPFAM" id="SSF48008">
    <property type="entry name" value="GntR ligand-binding domain-like"/>
    <property type="match status" value="1"/>
</dbReference>
<dbReference type="AlphaFoldDB" id="A0A8J2TVH4"/>
<feature type="domain" description="HTH gntR-type" evidence="4">
    <location>
        <begin position="1"/>
        <end position="71"/>
    </location>
</feature>
<evidence type="ECO:0000313" key="5">
    <source>
        <dbReference type="EMBL" id="GGA03982.1"/>
    </source>
</evidence>
<keyword evidence="2" id="KW-0238">DNA-binding</keyword>
<evidence type="ECO:0000256" key="1">
    <source>
        <dbReference type="ARBA" id="ARBA00023015"/>
    </source>
</evidence>
<dbReference type="InterPro" id="IPR036388">
    <property type="entry name" value="WH-like_DNA-bd_sf"/>
</dbReference>
<dbReference type="PANTHER" id="PTHR43537:SF5">
    <property type="entry name" value="UXU OPERON TRANSCRIPTIONAL REGULATOR"/>
    <property type="match status" value="1"/>
</dbReference>
<dbReference type="PRINTS" id="PR00035">
    <property type="entry name" value="HTHGNTR"/>
</dbReference>
<organism evidence="5 6">
    <name type="scientific">Sediminivirga luteola</name>
    <dbReference type="NCBI Taxonomy" id="1774748"/>
    <lineage>
        <taxon>Bacteria</taxon>
        <taxon>Bacillati</taxon>
        <taxon>Actinomycetota</taxon>
        <taxon>Actinomycetes</taxon>
        <taxon>Micrococcales</taxon>
        <taxon>Brevibacteriaceae</taxon>
        <taxon>Sediminivirga</taxon>
    </lineage>
</organism>
<dbReference type="InterPro" id="IPR008920">
    <property type="entry name" value="TF_FadR/GntR_C"/>
</dbReference>
<dbReference type="CDD" id="cd07377">
    <property type="entry name" value="WHTH_GntR"/>
    <property type="match status" value="1"/>
</dbReference>
<evidence type="ECO:0000313" key="6">
    <source>
        <dbReference type="Proteomes" id="UP000616114"/>
    </source>
</evidence>
<evidence type="ECO:0000256" key="3">
    <source>
        <dbReference type="ARBA" id="ARBA00023163"/>
    </source>
</evidence>
<dbReference type="PANTHER" id="PTHR43537">
    <property type="entry name" value="TRANSCRIPTIONAL REGULATOR, GNTR FAMILY"/>
    <property type="match status" value="1"/>
</dbReference>
<proteinExistence type="predicted"/>
<dbReference type="RefSeq" id="WP_188549182.1">
    <property type="nucleotide sequence ID" value="NZ_BMFY01000001.1"/>
</dbReference>
<evidence type="ECO:0000256" key="2">
    <source>
        <dbReference type="ARBA" id="ARBA00023125"/>
    </source>
</evidence>
<keyword evidence="3" id="KW-0804">Transcription</keyword>
<dbReference type="GO" id="GO:0003677">
    <property type="term" value="F:DNA binding"/>
    <property type="evidence" value="ECO:0007669"/>
    <property type="project" value="UniProtKB-KW"/>
</dbReference>
<name>A0A8J2TVH4_9MICO</name>
<evidence type="ECO:0000259" key="4">
    <source>
        <dbReference type="PROSITE" id="PS50949"/>
    </source>
</evidence>
<dbReference type="Gene3D" id="1.20.120.530">
    <property type="entry name" value="GntR ligand-binding domain-like"/>
    <property type="match status" value="1"/>
</dbReference>
<dbReference type="PROSITE" id="PS50949">
    <property type="entry name" value="HTH_GNTR"/>
    <property type="match status" value="1"/>
</dbReference>
<dbReference type="Pfam" id="PF00392">
    <property type="entry name" value="GntR"/>
    <property type="match status" value="1"/>
</dbReference>
<reference evidence="5" key="2">
    <citation type="submission" date="2020-09" db="EMBL/GenBank/DDBJ databases">
        <authorList>
            <person name="Sun Q."/>
            <person name="Zhou Y."/>
        </authorList>
    </citation>
    <scope>NUCLEOTIDE SEQUENCE</scope>
    <source>
        <strain evidence="5">CGMCC 1.12785</strain>
    </source>
</reference>
<comment type="caution">
    <text evidence="5">The sequence shown here is derived from an EMBL/GenBank/DDBJ whole genome shotgun (WGS) entry which is preliminary data.</text>
</comment>
<sequence>MTAAQDLAERIKARIMRGELAQGVPLPPERQLAEHERVSRTTVRGALSLLAAEGFVRRRVGRGGGTFVTRPDAESVAASIRLAVGSAGLDAADLAEARAHLEPVCARLAAERIGEDALARLDRLQSRMARAADLREFLADNSAFHRLIAEASGNSVLAGLLKGLDAPIHELTDDPAVVTRARMHETVRAHEAILFALRRRDPVQAAAAMRKHLLAHAELIESPYERGRRPQHGVAPAGRD</sequence>
<keyword evidence="1" id="KW-0805">Transcription regulation</keyword>
<dbReference type="GO" id="GO:0003700">
    <property type="term" value="F:DNA-binding transcription factor activity"/>
    <property type="evidence" value="ECO:0007669"/>
    <property type="project" value="InterPro"/>
</dbReference>